<proteinExistence type="predicted"/>
<feature type="transmembrane region" description="Helical" evidence="2">
    <location>
        <begin position="28"/>
        <end position="50"/>
    </location>
</feature>
<keyword evidence="2" id="KW-0472">Membrane</keyword>
<keyword evidence="2" id="KW-0812">Transmembrane</keyword>
<evidence type="ECO:0000313" key="3">
    <source>
        <dbReference type="EMBL" id="MFC5291100.1"/>
    </source>
</evidence>
<feature type="region of interest" description="Disordered" evidence="1">
    <location>
        <begin position="1"/>
        <end position="21"/>
    </location>
</feature>
<gene>
    <name evidence="3" type="ORF">ACFPM7_28960</name>
</gene>
<protein>
    <recommendedName>
        <fullName evidence="5">MYXO-CTERM domain-containing protein</fullName>
    </recommendedName>
</protein>
<reference evidence="4" key="1">
    <citation type="journal article" date="2019" name="Int. J. Syst. Evol. Microbiol.">
        <title>The Global Catalogue of Microorganisms (GCM) 10K type strain sequencing project: providing services to taxonomists for standard genome sequencing and annotation.</title>
        <authorList>
            <consortium name="The Broad Institute Genomics Platform"/>
            <consortium name="The Broad Institute Genome Sequencing Center for Infectious Disease"/>
            <person name="Wu L."/>
            <person name="Ma J."/>
        </authorList>
    </citation>
    <scope>NUCLEOTIDE SEQUENCE [LARGE SCALE GENOMIC DNA]</scope>
    <source>
        <strain evidence="4">CCUG 59778</strain>
    </source>
</reference>
<comment type="caution">
    <text evidence="3">The sequence shown here is derived from an EMBL/GenBank/DDBJ whole genome shotgun (WGS) entry which is preliminary data.</text>
</comment>
<keyword evidence="2" id="KW-1133">Transmembrane helix</keyword>
<evidence type="ECO:0000313" key="4">
    <source>
        <dbReference type="Proteomes" id="UP001596157"/>
    </source>
</evidence>
<dbReference type="Proteomes" id="UP001596157">
    <property type="component" value="Unassembled WGS sequence"/>
</dbReference>
<organism evidence="3 4">
    <name type="scientific">Actinokineospora guangxiensis</name>
    <dbReference type="NCBI Taxonomy" id="1490288"/>
    <lineage>
        <taxon>Bacteria</taxon>
        <taxon>Bacillati</taxon>
        <taxon>Actinomycetota</taxon>
        <taxon>Actinomycetes</taxon>
        <taxon>Pseudonocardiales</taxon>
        <taxon>Pseudonocardiaceae</taxon>
        <taxon>Actinokineospora</taxon>
    </lineage>
</organism>
<evidence type="ECO:0000256" key="2">
    <source>
        <dbReference type="SAM" id="Phobius"/>
    </source>
</evidence>
<sequence length="90" mass="9169">MGLSLDRPASPIDAASSGDPVPHGGQELWAHLCLAVLAAGVGLALLLVLLHRRGGGPLAPKAWSGAGPPRSRAPPPPTSVRLAMLCVLRQ</sequence>
<keyword evidence="4" id="KW-1185">Reference proteome</keyword>
<feature type="region of interest" description="Disordered" evidence="1">
    <location>
        <begin position="58"/>
        <end position="77"/>
    </location>
</feature>
<evidence type="ECO:0008006" key="5">
    <source>
        <dbReference type="Google" id="ProtNLM"/>
    </source>
</evidence>
<dbReference type="RefSeq" id="WP_378251014.1">
    <property type="nucleotide sequence ID" value="NZ_JBHSKF010000021.1"/>
</dbReference>
<accession>A0ABW0EXY3</accession>
<evidence type="ECO:0000256" key="1">
    <source>
        <dbReference type="SAM" id="MobiDB-lite"/>
    </source>
</evidence>
<name>A0ABW0EXY3_9PSEU</name>
<dbReference type="EMBL" id="JBHSKF010000021">
    <property type="protein sequence ID" value="MFC5291100.1"/>
    <property type="molecule type" value="Genomic_DNA"/>
</dbReference>